<comment type="domain">
    <text evidence="8">The N-terminal region contains the highly conserved SGGXDS motif, predicted to be a P-loop motif involved in ATP binding.</text>
</comment>
<dbReference type="GO" id="GO:0032267">
    <property type="term" value="F:tRNA(Ile)-lysidine synthase activity"/>
    <property type="evidence" value="ECO:0007669"/>
    <property type="project" value="UniProtKB-EC"/>
</dbReference>
<comment type="subcellular location">
    <subcellularLocation>
        <location evidence="1 8">Cytoplasm</location>
    </subcellularLocation>
</comment>
<dbReference type="InterPro" id="IPR012796">
    <property type="entry name" value="Lysidine-tRNA-synth_C"/>
</dbReference>
<dbReference type="InterPro" id="IPR012795">
    <property type="entry name" value="tRNA_Ile_lys_synt_N"/>
</dbReference>
<protein>
    <recommendedName>
        <fullName evidence="8">tRNA(Ile)-lysidine synthase</fullName>
        <ecNumber evidence="8">6.3.4.19</ecNumber>
    </recommendedName>
    <alternativeName>
        <fullName evidence="8">tRNA(Ile)-2-lysyl-cytidine synthase</fullName>
    </alternativeName>
    <alternativeName>
        <fullName evidence="8">tRNA(Ile)-lysidine synthetase</fullName>
    </alternativeName>
</protein>
<evidence type="ECO:0000256" key="8">
    <source>
        <dbReference type="HAMAP-Rule" id="MF_01161"/>
    </source>
</evidence>
<proteinExistence type="inferred from homology"/>
<keyword evidence="2 8" id="KW-0963">Cytoplasm</keyword>
<keyword evidence="5 8" id="KW-0547">Nucleotide-binding</keyword>
<feature type="binding site" evidence="8">
    <location>
        <begin position="25"/>
        <end position="30"/>
    </location>
    <ligand>
        <name>ATP</name>
        <dbReference type="ChEBI" id="CHEBI:30616"/>
    </ligand>
</feature>
<dbReference type="Proteomes" id="UP001216189">
    <property type="component" value="Unassembled WGS sequence"/>
</dbReference>
<comment type="caution">
    <text evidence="10">The sequence shown here is derived from an EMBL/GenBank/DDBJ whole genome shotgun (WGS) entry which is preliminary data.</text>
</comment>
<evidence type="ECO:0000259" key="9">
    <source>
        <dbReference type="SMART" id="SM00977"/>
    </source>
</evidence>
<dbReference type="InterPro" id="IPR012094">
    <property type="entry name" value="tRNA_Ile_lys_synt"/>
</dbReference>
<dbReference type="Pfam" id="PF01171">
    <property type="entry name" value="ATP_bind_3"/>
    <property type="match status" value="1"/>
</dbReference>
<keyword evidence="6 8" id="KW-0067">ATP-binding</keyword>
<dbReference type="SUPFAM" id="SSF56037">
    <property type="entry name" value="PheT/TilS domain"/>
    <property type="match status" value="1"/>
</dbReference>
<gene>
    <name evidence="8 10" type="primary">tilS</name>
    <name evidence="10" type="ORF">PUN32_05365</name>
</gene>
<reference evidence="10 11" key="1">
    <citation type="submission" date="2023-02" db="EMBL/GenBank/DDBJ databases">
        <title>Vibrio intestini sp. nov., a close relative of Vibrio cholerae isolated from the intestine of Healthy Culter dabryi.</title>
        <authorList>
            <person name="Wu N."/>
        </authorList>
    </citation>
    <scope>NUCLEOTIDE SEQUENCE [LARGE SCALE GENOMIC DNA]</scope>
    <source>
        <strain evidence="10 11">DSL-7</strain>
    </source>
</reference>
<dbReference type="InterPro" id="IPR011063">
    <property type="entry name" value="TilS/TtcA_N"/>
</dbReference>
<name>A0ABT5UYZ7_9VIBR</name>
<dbReference type="Gene3D" id="1.20.59.20">
    <property type="match status" value="1"/>
</dbReference>
<evidence type="ECO:0000256" key="1">
    <source>
        <dbReference type="ARBA" id="ARBA00004496"/>
    </source>
</evidence>
<comment type="similarity">
    <text evidence="8">Belongs to the tRNA(Ile)-lysidine synthase family.</text>
</comment>
<comment type="catalytic activity">
    <reaction evidence="7 8">
        <text>cytidine(34) in tRNA(Ile2) + L-lysine + ATP = lysidine(34) in tRNA(Ile2) + AMP + diphosphate + H(+)</text>
        <dbReference type="Rhea" id="RHEA:43744"/>
        <dbReference type="Rhea" id="RHEA-COMP:10625"/>
        <dbReference type="Rhea" id="RHEA-COMP:10670"/>
        <dbReference type="ChEBI" id="CHEBI:15378"/>
        <dbReference type="ChEBI" id="CHEBI:30616"/>
        <dbReference type="ChEBI" id="CHEBI:32551"/>
        <dbReference type="ChEBI" id="CHEBI:33019"/>
        <dbReference type="ChEBI" id="CHEBI:82748"/>
        <dbReference type="ChEBI" id="CHEBI:83665"/>
        <dbReference type="ChEBI" id="CHEBI:456215"/>
        <dbReference type="EC" id="6.3.4.19"/>
    </reaction>
</comment>
<dbReference type="RefSeq" id="WP_274722132.1">
    <property type="nucleotide sequence ID" value="NZ_JARBFT010000004.1"/>
</dbReference>
<evidence type="ECO:0000256" key="5">
    <source>
        <dbReference type="ARBA" id="ARBA00022741"/>
    </source>
</evidence>
<organism evidence="10 11">
    <name type="scientific">Vibrio chanodichtyis</name>
    <dbReference type="NCBI Taxonomy" id="3027932"/>
    <lineage>
        <taxon>Bacteria</taxon>
        <taxon>Pseudomonadati</taxon>
        <taxon>Pseudomonadota</taxon>
        <taxon>Gammaproteobacteria</taxon>
        <taxon>Vibrionales</taxon>
        <taxon>Vibrionaceae</taxon>
        <taxon>Vibrio</taxon>
    </lineage>
</organism>
<keyword evidence="4 8" id="KW-0819">tRNA processing</keyword>
<evidence type="ECO:0000256" key="7">
    <source>
        <dbReference type="ARBA" id="ARBA00048539"/>
    </source>
</evidence>
<evidence type="ECO:0000256" key="3">
    <source>
        <dbReference type="ARBA" id="ARBA00022598"/>
    </source>
</evidence>
<dbReference type="PANTHER" id="PTHR43033">
    <property type="entry name" value="TRNA(ILE)-LYSIDINE SYNTHASE-RELATED"/>
    <property type="match status" value="1"/>
</dbReference>
<dbReference type="CDD" id="cd01992">
    <property type="entry name" value="TilS_N"/>
    <property type="match status" value="1"/>
</dbReference>
<sequence>MSDLYLHFVQQMARYPFRQLVLALSGGVDSRVLLALLARGRDEFGWQVAAVHVHHGLSPHADQWAKNCQMWAREVAVECQVEYVQLAMNSGDSIEQMAREARYQALTPYIDDNDTLLLLGQHADDQLETVLLALKRGSGPKGLAAMAAYAPFGLGHLARPLLMVSREQIEEYAVQHSLSWVTDESNLDIRYERNFLRHQVAPLLSQRWPAIRQAVQRSAELCAEQESLLQELLQERLHQAQAADGSLVIADLLNCSPAMRRQLLRAWFADQQLPMPSRQHTERLWHEVALARQDANPQLKLDHIEVRRFQQRLYVVQLRLDVTAWRSAIVADQALKLPHDLGWLTLQKNSAGYLKWPEEVSQLWVSFDPQGLQACPVGRVGARKLKKLYQEYGVPSWLRRQIPILMYQQQVVCVAGLFVDRAWSGQEGELIWSKS</sequence>
<comment type="function">
    <text evidence="8">Ligates lysine onto the cytidine present at position 34 of the AUA codon-specific tRNA(Ile) that contains the anticodon CAU, in an ATP-dependent manner. Cytidine is converted to lysidine, thus changing the amino acid specificity of the tRNA from methionine to isoleucine.</text>
</comment>
<keyword evidence="3 8" id="KW-0436">Ligase</keyword>
<dbReference type="Gene3D" id="3.40.50.620">
    <property type="entry name" value="HUPs"/>
    <property type="match status" value="1"/>
</dbReference>
<keyword evidence="11" id="KW-1185">Reference proteome</keyword>
<dbReference type="PANTHER" id="PTHR43033:SF1">
    <property type="entry name" value="TRNA(ILE)-LYSIDINE SYNTHASE-RELATED"/>
    <property type="match status" value="1"/>
</dbReference>
<evidence type="ECO:0000313" key="11">
    <source>
        <dbReference type="Proteomes" id="UP001216189"/>
    </source>
</evidence>
<feature type="domain" description="Lysidine-tRNA(Ile) synthetase C-terminal" evidence="9">
    <location>
        <begin position="363"/>
        <end position="432"/>
    </location>
</feature>
<evidence type="ECO:0000256" key="4">
    <source>
        <dbReference type="ARBA" id="ARBA00022694"/>
    </source>
</evidence>
<dbReference type="EC" id="6.3.4.19" evidence="8"/>
<dbReference type="Pfam" id="PF09179">
    <property type="entry name" value="TilS"/>
    <property type="match status" value="1"/>
</dbReference>
<dbReference type="EMBL" id="JARBFT010000004">
    <property type="protein sequence ID" value="MDE1514443.1"/>
    <property type="molecule type" value="Genomic_DNA"/>
</dbReference>
<evidence type="ECO:0000313" key="10">
    <source>
        <dbReference type="EMBL" id="MDE1514443.1"/>
    </source>
</evidence>
<dbReference type="NCBIfam" id="TIGR02433">
    <property type="entry name" value="lysidine_TilS_C"/>
    <property type="match status" value="1"/>
</dbReference>
<dbReference type="NCBIfam" id="TIGR02432">
    <property type="entry name" value="lysidine_TilS_N"/>
    <property type="match status" value="1"/>
</dbReference>
<dbReference type="HAMAP" id="MF_01161">
    <property type="entry name" value="tRNA_Ile_lys_synt"/>
    <property type="match status" value="1"/>
</dbReference>
<evidence type="ECO:0000256" key="2">
    <source>
        <dbReference type="ARBA" id="ARBA00022490"/>
    </source>
</evidence>
<dbReference type="Pfam" id="PF11734">
    <property type="entry name" value="TilS_C"/>
    <property type="match status" value="1"/>
</dbReference>
<evidence type="ECO:0000256" key="6">
    <source>
        <dbReference type="ARBA" id="ARBA00022840"/>
    </source>
</evidence>
<dbReference type="SUPFAM" id="SSF82829">
    <property type="entry name" value="MesJ substrate recognition domain-like"/>
    <property type="match status" value="1"/>
</dbReference>
<dbReference type="InterPro" id="IPR014729">
    <property type="entry name" value="Rossmann-like_a/b/a_fold"/>
</dbReference>
<accession>A0ABT5UYZ7</accession>
<dbReference type="SUPFAM" id="SSF52402">
    <property type="entry name" value="Adenine nucleotide alpha hydrolases-like"/>
    <property type="match status" value="1"/>
</dbReference>
<dbReference type="SMART" id="SM00977">
    <property type="entry name" value="TilS_C"/>
    <property type="match status" value="1"/>
</dbReference>
<dbReference type="InterPro" id="IPR015262">
    <property type="entry name" value="tRNA_Ile_lys_synt_subst-bd"/>
</dbReference>